<name>A0ABW3TKB2_9MICO</name>
<evidence type="ECO:0000313" key="4">
    <source>
        <dbReference type="Proteomes" id="UP001597181"/>
    </source>
</evidence>
<proteinExistence type="predicted"/>
<dbReference type="RefSeq" id="WP_382403223.1">
    <property type="nucleotide sequence ID" value="NZ_BAAAKZ010000003.1"/>
</dbReference>
<organism evidence="3 4">
    <name type="scientific">Leucobacter albus</name>
    <dbReference type="NCBI Taxonomy" id="272210"/>
    <lineage>
        <taxon>Bacteria</taxon>
        <taxon>Bacillati</taxon>
        <taxon>Actinomycetota</taxon>
        <taxon>Actinomycetes</taxon>
        <taxon>Micrococcales</taxon>
        <taxon>Microbacteriaceae</taxon>
        <taxon>Leucobacter</taxon>
    </lineage>
</organism>
<evidence type="ECO:0000256" key="1">
    <source>
        <dbReference type="SAM" id="MobiDB-lite"/>
    </source>
</evidence>
<protein>
    <recommendedName>
        <fullName evidence="2">AMP-binding enzyme C-terminal domain-containing protein</fullName>
    </recommendedName>
</protein>
<sequence>MRRRRAGRARDSRPDRHAGLPQQPRCDGQGDRRRGLAAHRRRRHPASADEESVLAYARERLSAYKVPRRAIHFVKTLPTTSSGKLMRRALRPERQ</sequence>
<reference evidence="4" key="1">
    <citation type="journal article" date="2019" name="Int. J. Syst. Evol. Microbiol.">
        <title>The Global Catalogue of Microorganisms (GCM) 10K type strain sequencing project: providing services to taxonomists for standard genome sequencing and annotation.</title>
        <authorList>
            <consortium name="The Broad Institute Genomics Platform"/>
            <consortium name="The Broad Institute Genome Sequencing Center for Infectious Disease"/>
            <person name="Wu L."/>
            <person name="Ma J."/>
        </authorList>
    </citation>
    <scope>NUCLEOTIDE SEQUENCE [LARGE SCALE GENOMIC DNA]</scope>
    <source>
        <strain evidence="4">CCUG 50213</strain>
    </source>
</reference>
<feature type="region of interest" description="Disordered" evidence="1">
    <location>
        <begin position="1"/>
        <end position="51"/>
    </location>
</feature>
<gene>
    <name evidence="3" type="ORF">ACFQ3U_01940</name>
</gene>
<dbReference type="Gene3D" id="3.30.300.30">
    <property type="match status" value="1"/>
</dbReference>
<evidence type="ECO:0000313" key="3">
    <source>
        <dbReference type="EMBL" id="MFD1200654.1"/>
    </source>
</evidence>
<feature type="compositionally biased region" description="Basic and acidic residues" evidence="1">
    <location>
        <begin position="8"/>
        <end position="18"/>
    </location>
</feature>
<dbReference type="Proteomes" id="UP001597181">
    <property type="component" value="Unassembled WGS sequence"/>
</dbReference>
<dbReference type="EMBL" id="JBHTLY010000001">
    <property type="protein sequence ID" value="MFD1200654.1"/>
    <property type="molecule type" value="Genomic_DNA"/>
</dbReference>
<dbReference type="InterPro" id="IPR025110">
    <property type="entry name" value="AMP-bd_C"/>
</dbReference>
<dbReference type="SUPFAM" id="SSF56801">
    <property type="entry name" value="Acetyl-CoA synthetase-like"/>
    <property type="match status" value="1"/>
</dbReference>
<keyword evidence="4" id="KW-1185">Reference proteome</keyword>
<feature type="domain" description="AMP-binding enzyme C-terminal" evidence="2">
    <location>
        <begin position="48"/>
        <end position="84"/>
    </location>
</feature>
<dbReference type="InterPro" id="IPR045851">
    <property type="entry name" value="AMP-bd_C_sf"/>
</dbReference>
<feature type="compositionally biased region" description="Basic residues" evidence="1">
    <location>
        <begin position="35"/>
        <end position="45"/>
    </location>
</feature>
<comment type="caution">
    <text evidence="3">The sequence shown here is derived from an EMBL/GenBank/DDBJ whole genome shotgun (WGS) entry which is preliminary data.</text>
</comment>
<evidence type="ECO:0000259" key="2">
    <source>
        <dbReference type="Pfam" id="PF13193"/>
    </source>
</evidence>
<dbReference type="Pfam" id="PF13193">
    <property type="entry name" value="AMP-binding_C"/>
    <property type="match status" value="1"/>
</dbReference>
<accession>A0ABW3TKB2</accession>